<keyword evidence="11" id="KW-1185">Reference proteome</keyword>
<reference evidence="10 11" key="1">
    <citation type="journal article" date="2019" name="Emerg. Microbes Infect.">
        <title>Comprehensive subspecies identification of 175 nontuberculous mycobacteria species based on 7547 genomic profiles.</title>
        <authorList>
            <person name="Matsumoto Y."/>
            <person name="Kinjo T."/>
            <person name="Motooka D."/>
            <person name="Nabeya D."/>
            <person name="Jung N."/>
            <person name="Uechi K."/>
            <person name="Horii T."/>
            <person name="Iida T."/>
            <person name="Fujita J."/>
            <person name="Nakamura S."/>
        </authorList>
    </citation>
    <scope>NUCLEOTIDE SEQUENCE [LARGE SCALE GENOMIC DNA]</scope>
    <source>
        <strain evidence="10 11">JCM 15296</strain>
    </source>
</reference>
<organism evidence="10 11">
    <name type="scientific">Mycolicibacterium aubagnense</name>
    <dbReference type="NCBI Taxonomy" id="319707"/>
    <lineage>
        <taxon>Bacteria</taxon>
        <taxon>Bacillati</taxon>
        <taxon>Actinomycetota</taxon>
        <taxon>Actinomycetes</taxon>
        <taxon>Mycobacteriales</taxon>
        <taxon>Mycobacteriaceae</taxon>
        <taxon>Mycolicibacterium</taxon>
    </lineage>
</organism>
<sequence>MLKGFKAFLAQGNIVDLAVAVVIGAAFTTLVKAFTDQVIQPLIASIGAGGDHSYGILRIHLLGDNYMDLNAVLSAAINFVLVAAVIYFVVVLPYSRFRNAKEEAIKQEVELLTQIRDLLDAKNVKNDETK</sequence>
<evidence type="ECO:0000256" key="6">
    <source>
        <dbReference type="ARBA" id="ARBA00023065"/>
    </source>
</evidence>
<proteinExistence type="inferred from homology"/>
<comment type="similarity">
    <text evidence="9">Belongs to the MscL family.</text>
</comment>
<dbReference type="Proteomes" id="UP000465609">
    <property type="component" value="Chromosome"/>
</dbReference>
<keyword evidence="5 9" id="KW-1133">Transmembrane helix</keyword>
<evidence type="ECO:0000256" key="3">
    <source>
        <dbReference type="ARBA" id="ARBA00022475"/>
    </source>
</evidence>
<evidence type="ECO:0000256" key="8">
    <source>
        <dbReference type="ARBA" id="ARBA00023303"/>
    </source>
</evidence>
<evidence type="ECO:0000256" key="4">
    <source>
        <dbReference type="ARBA" id="ARBA00022692"/>
    </source>
</evidence>
<keyword evidence="2 9" id="KW-0813">Transport</keyword>
<dbReference type="NCBIfam" id="NF001842">
    <property type="entry name" value="PRK00567.1-3"/>
    <property type="match status" value="1"/>
</dbReference>
<dbReference type="Pfam" id="PF01741">
    <property type="entry name" value="MscL"/>
    <property type="match status" value="1"/>
</dbReference>
<comment type="subcellular location">
    <subcellularLocation>
        <location evidence="9">Cell membrane</location>
        <topology evidence="9">Multi-pass membrane protein</topology>
    </subcellularLocation>
    <subcellularLocation>
        <location evidence="1">Membrane</location>
        <topology evidence="1">Multi-pass membrane protein</topology>
    </subcellularLocation>
</comment>
<dbReference type="InterPro" id="IPR036019">
    <property type="entry name" value="MscL_channel"/>
</dbReference>
<evidence type="ECO:0000256" key="2">
    <source>
        <dbReference type="ARBA" id="ARBA00022448"/>
    </source>
</evidence>
<dbReference type="PANTHER" id="PTHR30266:SF2">
    <property type="entry name" value="LARGE-CONDUCTANCE MECHANOSENSITIVE CHANNEL"/>
    <property type="match status" value="1"/>
</dbReference>
<keyword evidence="8 9" id="KW-0407">Ion channel</keyword>
<dbReference type="SUPFAM" id="SSF81330">
    <property type="entry name" value="Gated mechanosensitive channel"/>
    <property type="match status" value="1"/>
</dbReference>
<dbReference type="Gene3D" id="1.10.1200.120">
    <property type="entry name" value="Large-conductance mechanosensitive channel, MscL, domain 1"/>
    <property type="match status" value="1"/>
</dbReference>
<dbReference type="PRINTS" id="PR01264">
    <property type="entry name" value="MECHCHANNEL"/>
</dbReference>
<gene>
    <name evidence="9 10" type="primary">mscL</name>
    <name evidence="10" type="ORF">MAUB_41830</name>
</gene>
<evidence type="ECO:0000256" key="9">
    <source>
        <dbReference type="HAMAP-Rule" id="MF_00115"/>
    </source>
</evidence>
<evidence type="ECO:0000256" key="5">
    <source>
        <dbReference type="ARBA" id="ARBA00022989"/>
    </source>
</evidence>
<feature type="transmembrane region" description="Helical" evidence="9">
    <location>
        <begin position="71"/>
        <end position="92"/>
    </location>
</feature>
<keyword evidence="3 9" id="KW-1003">Cell membrane</keyword>
<evidence type="ECO:0000256" key="7">
    <source>
        <dbReference type="ARBA" id="ARBA00023136"/>
    </source>
</evidence>
<dbReference type="EMBL" id="AP022577">
    <property type="protein sequence ID" value="BBX86310.1"/>
    <property type="molecule type" value="Genomic_DNA"/>
</dbReference>
<evidence type="ECO:0000256" key="1">
    <source>
        <dbReference type="ARBA" id="ARBA00004141"/>
    </source>
</evidence>
<comment type="function">
    <text evidence="9">Channel that opens in response to stretch forces in the membrane lipid bilayer. May participate in the regulation of osmotic pressure changes within the cell.</text>
</comment>
<dbReference type="RefSeq" id="WP_138228722.1">
    <property type="nucleotide sequence ID" value="NZ_AP022577.1"/>
</dbReference>
<protein>
    <recommendedName>
        <fullName evidence="9">Large-conductance mechanosensitive channel</fullName>
    </recommendedName>
</protein>
<accession>A0ABM7IHY3</accession>
<dbReference type="InterPro" id="IPR037673">
    <property type="entry name" value="MSC/AndL"/>
</dbReference>
<dbReference type="HAMAP" id="MF_00115">
    <property type="entry name" value="MscL"/>
    <property type="match status" value="1"/>
</dbReference>
<keyword evidence="4 9" id="KW-0812">Transmembrane</keyword>
<evidence type="ECO:0000313" key="11">
    <source>
        <dbReference type="Proteomes" id="UP000465609"/>
    </source>
</evidence>
<feature type="transmembrane region" description="Helical" evidence="9">
    <location>
        <begin position="12"/>
        <end position="31"/>
    </location>
</feature>
<dbReference type="PANTHER" id="PTHR30266">
    <property type="entry name" value="MECHANOSENSITIVE CHANNEL MSCL"/>
    <property type="match status" value="1"/>
</dbReference>
<dbReference type="InterPro" id="IPR001185">
    <property type="entry name" value="MS_channel"/>
</dbReference>
<evidence type="ECO:0000313" key="10">
    <source>
        <dbReference type="EMBL" id="BBX86310.1"/>
    </source>
</evidence>
<name>A0ABM7IHY3_9MYCO</name>
<keyword evidence="6 9" id="KW-0406">Ion transport</keyword>
<comment type="subunit">
    <text evidence="9">Homopentamer.</text>
</comment>
<keyword evidence="7 9" id="KW-0472">Membrane</keyword>